<name>A0A643EUI3_9HYPH</name>
<accession>A0A643EUI3</accession>
<reference evidence="1" key="1">
    <citation type="submission" date="2019-09" db="EMBL/GenBank/DDBJ databases">
        <title>Draft genome sequences of 48 bacterial type strains from the CCUG.</title>
        <authorList>
            <person name="Tunovic T."/>
            <person name="Pineiro-Iglesias B."/>
            <person name="Unosson C."/>
            <person name="Inganas E."/>
            <person name="Ohlen M."/>
            <person name="Cardew S."/>
            <person name="Jensie-Markopoulos S."/>
            <person name="Salva-Serra F."/>
            <person name="Jaen-Luchoro D."/>
            <person name="Karlsson R."/>
            <person name="Svensson-Stadler L."/>
            <person name="Chun J."/>
            <person name="Moore E."/>
        </authorList>
    </citation>
    <scope>NUCLEOTIDE SEQUENCE</scope>
    <source>
        <strain evidence="1">CCUG 50899</strain>
    </source>
</reference>
<comment type="caution">
    <text evidence="1">The sequence shown here is derived from an EMBL/GenBank/DDBJ whole genome shotgun (WGS) entry which is preliminary data.</text>
</comment>
<gene>
    <name evidence="1" type="ORF">F7Q93_21020</name>
</gene>
<dbReference type="EMBL" id="VZPE01000011">
    <property type="protein sequence ID" value="KAB0567300.1"/>
    <property type="molecule type" value="Genomic_DNA"/>
</dbReference>
<organism evidence="1">
    <name type="scientific">Brucella pituitosa</name>
    <dbReference type="NCBI Taxonomy" id="571256"/>
    <lineage>
        <taxon>Bacteria</taxon>
        <taxon>Pseudomonadati</taxon>
        <taxon>Pseudomonadota</taxon>
        <taxon>Alphaproteobacteria</taxon>
        <taxon>Hyphomicrobiales</taxon>
        <taxon>Brucellaceae</taxon>
        <taxon>Brucella/Ochrobactrum group</taxon>
        <taxon>Brucella</taxon>
    </lineage>
</organism>
<dbReference type="AlphaFoldDB" id="A0A643EUI3"/>
<proteinExistence type="predicted"/>
<protein>
    <submittedName>
        <fullName evidence="1">DUF1488 domain-containing protein</fullName>
    </submittedName>
</protein>
<evidence type="ECO:0000313" key="1">
    <source>
        <dbReference type="EMBL" id="KAB0567300.1"/>
    </source>
</evidence>
<dbReference type="RefSeq" id="WP_128095036.1">
    <property type="nucleotide sequence ID" value="NZ_JBHEEN010000013.1"/>
</dbReference>
<dbReference type="Pfam" id="PF07369">
    <property type="entry name" value="DUF1488"/>
    <property type="match status" value="1"/>
</dbReference>
<dbReference type="InterPro" id="IPR009962">
    <property type="entry name" value="DUF1488"/>
</dbReference>
<sequence length="87" mass="9646">MALSFPNPSRSFDDLEVGVRFVGYDGMTSVPFLFDKPALEKNGAIAATESSLLAAFDASRKLIYDAAREVYSKARQTSYRITVEDMK</sequence>